<name>A0AA38LL36_TAXCH</name>
<dbReference type="EMBL" id="JAHRHJ020000002">
    <property type="protein sequence ID" value="KAH9326615.1"/>
    <property type="molecule type" value="Genomic_DNA"/>
</dbReference>
<proteinExistence type="predicted"/>
<organism evidence="1 2">
    <name type="scientific">Taxus chinensis</name>
    <name type="common">Chinese yew</name>
    <name type="synonym">Taxus wallichiana var. chinensis</name>
    <dbReference type="NCBI Taxonomy" id="29808"/>
    <lineage>
        <taxon>Eukaryota</taxon>
        <taxon>Viridiplantae</taxon>
        <taxon>Streptophyta</taxon>
        <taxon>Embryophyta</taxon>
        <taxon>Tracheophyta</taxon>
        <taxon>Spermatophyta</taxon>
        <taxon>Pinopsida</taxon>
        <taxon>Pinidae</taxon>
        <taxon>Conifers II</taxon>
        <taxon>Cupressales</taxon>
        <taxon>Taxaceae</taxon>
        <taxon>Taxus</taxon>
    </lineage>
</organism>
<dbReference type="AlphaFoldDB" id="A0AA38LL36"/>
<reference evidence="1 2" key="1">
    <citation type="journal article" date="2021" name="Nat. Plants">
        <title>The Taxus genome provides insights into paclitaxel biosynthesis.</title>
        <authorList>
            <person name="Xiong X."/>
            <person name="Gou J."/>
            <person name="Liao Q."/>
            <person name="Li Y."/>
            <person name="Zhou Q."/>
            <person name="Bi G."/>
            <person name="Li C."/>
            <person name="Du R."/>
            <person name="Wang X."/>
            <person name="Sun T."/>
            <person name="Guo L."/>
            <person name="Liang H."/>
            <person name="Lu P."/>
            <person name="Wu Y."/>
            <person name="Zhang Z."/>
            <person name="Ro D.K."/>
            <person name="Shang Y."/>
            <person name="Huang S."/>
            <person name="Yan J."/>
        </authorList>
    </citation>
    <scope>NUCLEOTIDE SEQUENCE [LARGE SCALE GENOMIC DNA]</scope>
    <source>
        <strain evidence="1">Ta-2019</strain>
    </source>
</reference>
<sequence length="57" mass="5878">MPSKGSVVDVWVAAIDDVLEVDSEVELANWVVDGLAVEVVAVVGMEDVGVVEVAVAP</sequence>
<dbReference type="Proteomes" id="UP000824469">
    <property type="component" value="Unassembled WGS sequence"/>
</dbReference>
<comment type="caution">
    <text evidence="1">The sequence shown here is derived from an EMBL/GenBank/DDBJ whole genome shotgun (WGS) entry which is preliminary data.</text>
</comment>
<keyword evidence="2" id="KW-1185">Reference proteome</keyword>
<protein>
    <submittedName>
        <fullName evidence="1">Uncharacterized protein</fullName>
    </submittedName>
</protein>
<evidence type="ECO:0000313" key="2">
    <source>
        <dbReference type="Proteomes" id="UP000824469"/>
    </source>
</evidence>
<gene>
    <name evidence="1" type="ORF">KI387_006793</name>
</gene>
<evidence type="ECO:0000313" key="1">
    <source>
        <dbReference type="EMBL" id="KAH9326615.1"/>
    </source>
</evidence>
<accession>A0AA38LL36</accession>
<feature type="non-terminal residue" evidence="1">
    <location>
        <position position="57"/>
    </location>
</feature>